<evidence type="ECO:0000313" key="2">
    <source>
        <dbReference type="EMBL" id="CRK99668.1"/>
    </source>
</evidence>
<dbReference type="Proteomes" id="UP000183832">
    <property type="component" value="Unassembled WGS sequence"/>
</dbReference>
<name>A0A1J1IJF3_9DIPT</name>
<feature type="chain" id="PRO_5012859653" evidence="1">
    <location>
        <begin position="24"/>
        <end position="141"/>
    </location>
</feature>
<reference evidence="2 3" key="1">
    <citation type="submission" date="2015-04" db="EMBL/GenBank/DDBJ databases">
        <authorList>
            <person name="Syromyatnikov M.Y."/>
            <person name="Popov V.N."/>
        </authorList>
    </citation>
    <scope>NUCLEOTIDE SEQUENCE [LARGE SCALE GENOMIC DNA]</scope>
</reference>
<proteinExistence type="predicted"/>
<dbReference type="EMBL" id="CVRI01000052">
    <property type="protein sequence ID" value="CRK99668.1"/>
    <property type="molecule type" value="Genomic_DNA"/>
</dbReference>
<dbReference type="AlphaFoldDB" id="A0A1J1IJF3"/>
<accession>A0A1J1IJF3</accession>
<keyword evidence="1" id="KW-0732">Signal</keyword>
<gene>
    <name evidence="2" type="ORF">CLUMA_CG013052</name>
</gene>
<sequence>MAMISVIVIVIILTSNVIVNVVAVTNGILLDGPGDAKCDEGVDVDVEEENCGVDAVAGSVVVLTRNEFAFVIGADDKVLFSALYNLKGFLCRIICSNFLVCYDSLGFLSAKNKTINSLDHHQNNFTPKIMEKNNDEQAFEL</sequence>
<protein>
    <submittedName>
        <fullName evidence="2">CLUMA_CG013052, isoform A</fullName>
    </submittedName>
</protein>
<evidence type="ECO:0000256" key="1">
    <source>
        <dbReference type="SAM" id="SignalP"/>
    </source>
</evidence>
<organism evidence="2 3">
    <name type="scientific">Clunio marinus</name>
    <dbReference type="NCBI Taxonomy" id="568069"/>
    <lineage>
        <taxon>Eukaryota</taxon>
        <taxon>Metazoa</taxon>
        <taxon>Ecdysozoa</taxon>
        <taxon>Arthropoda</taxon>
        <taxon>Hexapoda</taxon>
        <taxon>Insecta</taxon>
        <taxon>Pterygota</taxon>
        <taxon>Neoptera</taxon>
        <taxon>Endopterygota</taxon>
        <taxon>Diptera</taxon>
        <taxon>Nematocera</taxon>
        <taxon>Chironomoidea</taxon>
        <taxon>Chironomidae</taxon>
        <taxon>Clunio</taxon>
    </lineage>
</organism>
<feature type="signal peptide" evidence="1">
    <location>
        <begin position="1"/>
        <end position="23"/>
    </location>
</feature>
<keyword evidence="3" id="KW-1185">Reference proteome</keyword>
<evidence type="ECO:0000313" key="3">
    <source>
        <dbReference type="Proteomes" id="UP000183832"/>
    </source>
</evidence>